<comment type="caution">
    <text evidence="2">The sequence shown here is derived from an EMBL/GenBank/DDBJ whole genome shotgun (WGS) entry which is preliminary data.</text>
</comment>
<dbReference type="Gene3D" id="2.150.10.10">
    <property type="entry name" value="Serralysin-like metalloprotease, C-terminal"/>
    <property type="match status" value="1"/>
</dbReference>
<evidence type="ECO:0000313" key="2">
    <source>
        <dbReference type="EMBL" id="NMG19985.1"/>
    </source>
</evidence>
<dbReference type="RefSeq" id="WP_169155245.1">
    <property type="nucleotide sequence ID" value="NZ_CAWPJE010000045.1"/>
</dbReference>
<sequence length="653" mass="65718">MTTSTVDTLNSVIPSAIDVPSATELAGAGSYSAVGNYSAADYGVSDPLTSGGSSLPVDTYSPSTSAPTGGSSNPISGGASGSLTPISGSASGSSNPISGSTSGSSNLFSASQGAGSFGGSSQGAGGLQSLGLGTGTTNTFAGTANNPYAGGGGQPFGSLGNVVVGESQWIIGTEITPERFSKAINYTVEELVDSVIGKLSNRIYQSGITISSSGGNPFAGGNNPFGTTNAPALDYLKQAYGTNFPIPKSAESLVTSVYSQTLPSGSATTSGAGAGTSGASAGTSVAGTGTTSGASAGILGASGGNPLVPTNNTAIAPGSIPQQPSVDIVQVLFGQDLKGAGGSTSPSDILRIVQDDLLNFTKTVNSATGKKLFSGNNTPLKSPSDLLTLYKNDIVGANSSINTGTQNAGGDPYNNVFANSGSQAVQPPTDIISTVMSGLMPFSGSDNIFNTPNGGIPIGYGNKDFGGNNAAIGNANWNYGQSNASIGNANWNWDSTKNNTTIGNGNWHLDSSQNNRTIGNGNWYWESTKDNVTLGNGNWDFGNNNTTIGNGNWDFGSNNTIIGNGNHVFTSNSVVIGDGNWSVIIDKSNTAAGDFLGKLDNLVLSVGIKDAADSLVNSLFSKFADALYPLTSDLGESGLKTYNQLFYYGANNT</sequence>
<feature type="region of interest" description="Disordered" evidence="1">
    <location>
        <begin position="53"/>
        <end position="105"/>
    </location>
</feature>
<accession>A0ABX1P8T0</accession>
<dbReference type="EMBL" id="QMEB01000069">
    <property type="protein sequence ID" value="NMG19985.1"/>
    <property type="molecule type" value="Genomic_DNA"/>
</dbReference>
<dbReference type="Proteomes" id="UP000718564">
    <property type="component" value="Unassembled WGS sequence"/>
</dbReference>
<organism evidence="2 3">
    <name type="scientific">Brasilonema bromeliae SPC951</name>
    <dbReference type="NCBI Taxonomy" id="385972"/>
    <lineage>
        <taxon>Bacteria</taxon>
        <taxon>Bacillati</taxon>
        <taxon>Cyanobacteriota</taxon>
        <taxon>Cyanophyceae</taxon>
        <taxon>Nostocales</taxon>
        <taxon>Scytonemataceae</taxon>
        <taxon>Brasilonema</taxon>
        <taxon>Bromeliae group (in: Brasilonema)</taxon>
    </lineage>
</organism>
<evidence type="ECO:0000256" key="1">
    <source>
        <dbReference type="SAM" id="MobiDB-lite"/>
    </source>
</evidence>
<name>A0ABX1P8T0_9CYAN</name>
<gene>
    <name evidence="2" type="ORF">DP116_11140</name>
</gene>
<reference evidence="2 3" key="1">
    <citation type="submission" date="2018-06" db="EMBL/GenBank/DDBJ databases">
        <title>Comparative genomics of Brasilonema spp. strains.</title>
        <authorList>
            <person name="Alvarenga D.O."/>
            <person name="Fiore M.F."/>
            <person name="Varani A.M."/>
        </authorList>
    </citation>
    <scope>NUCLEOTIDE SEQUENCE [LARGE SCALE GENOMIC DNA]</scope>
    <source>
        <strain evidence="2 3">SPC951</strain>
    </source>
</reference>
<evidence type="ECO:0000313" key="3">
    <source>
        <dbReference type="Proteomes" id="UP000718564"/>
    </source>
</evidence>
<keyword evidence="3" id="KW-1185">Reference proteome</keyword>
<feature type="compositionally biased region" description="Low complexity" evidence="1">
    <location>
        <begin position="82"/>
        <end position="105"/>
    </location>
</feature>
<protein>
    <submittedName>
        <fullName evidence="2">Uncharacterized protein</fullName>
    </submittedName>
</protein>
<feature type="region of interest" description="Disordered" evidence="1">
    <location>
        <begin position="265"/>
        <end position="286"/>
    </location>
</feature>
<dbReference type="InterPro" id="IPR011049">
    <property type="entry name" value="Serralysin-like_metalloprot_C"/>
</dbReference>
<feature type="compositionally biased region" description="Low complexity" evidence="1">
    <location>
        <begin position="61"/>
        <end position="72"/>
    </location>
</feature>
<proteinExistence type="predicted"/>